<evidence type="ECO:0000313" key="2">
    <source>
        <dbReference type="Proteomes" id="UP001143910"/>
    </source>
</evidence>
<accession>A0ACC1NMU8</accession>
<dbReference type="EMBL" id="JANJQO010000242">
    <property type="protein sequence ID" value="KAJ2979911.1"/>
    <property type="molecule type" value="Genomic_DNA"/>
</dbReference>
<name>A0ACC1NMU8_9HYPO</name>
<proteinExistence type="predicted"/>
<dbReference type="Proteomes" id="UP001143910">
    <property type="component" value="Unassembled WGS sequence"/>
</dbReference>
<keyword evidence="2" id="KW-1185">Reference proteome</keyword>
<reference evidence="1" key="1">
    <citation type="submission" date="2022-08" db="EMBL/GenBank/DDBJ databases">
        <title>Genome Sequence of Lecanicillium fungicola.</title>
        <authorList>
            <person name="Buettner E."/>
        </authorList>
    </citation>
    <scope>NUCLEOTIDE SEQUENCE</scope>
    <source>
        <strain evidence="1">Babe33</strain>
    </source>
</reference>
<gene>
    <name evidence="1" type="ORF">NQ176_g2966</name>
</gene>
<evidence type="ECO:0000313" key="1">
    <source>
        <dbReference type="EMBL" id="KAJ2979911.1"/>
    </source>
</evidence>
<organism evidence="1 2">
    <name type="scientific">Zarea fungicola</name>
    <dbReference type="NCBI Taxonomy" id="93591"/>
    <lineage>
        <taxon>Eukaryota</taxon>
        <taxon>Fungi</taxon>
        <taxon>Dikarya</taxon>
        <taxon>Ascomycota</taxon>
        <taxon>Pezizomycotina</taxon>
        <taxon>Sordariomycetes</taxon>
        <taxon>Hypocreomycetidae</taxon>
        <taxon>Hypocreales</taxon>
        <taxon>Cordycipitaceae</taxon>
        <taxon>Zarea</taxon>
    </lineage>
</organism>
<comment type="caution">
    <text evidence="1">The sequence shown here is derived from an EMBL/GenBank/DDBJ whole genome shotgun (WGS) entry which is preliminary data.</text>
</comment>
<protein>
    <submittedName>
        <fullName evidence="1">Uncharacterized protein</fullName>
    </submittedName>
</protein>
<sequence length="289" mass="31880">MKFTSSQDHGDFITAHFDNGSAVSGSLVVACDGANSRLRKELFGKQGNADLQPSPFRMLGAKMYFSPEEMVAFRKCDPFFLQGTHSKDNTFGYFSVLDAPGNTEASTDKFLLQICISWLEQPGFMGKEEAVTIPETNEGRAELFRSLASSWTDPFRSLAMSATSDDEAKGLELKEWVPPEDLRSKGRAVLMGDSLHTMTMFRGDGANHALADVQDFDTHVAPLLEKPGTGTAELRSALSVYETTVVLRARPGLFASRRAGLDAHDFEGMTMQSPLLTPRMRNLQYDETE</sequence>